<organism evidence="19 20">
    <name type="scientific">Vigna mungo</name>
    <name type="common">Black gram</name>
    <name type="synonym">Phaseolus mungo</name>
    <dbReference type="NCBI Taxonomy" id="3915"/>
    <lineage>
        <taxon>Eukaryota</taxon>
        <taxon>Viridiplantae</taxon>
        <taxon>Streptophyta</taxon>
        <taxon>Embryophyta</taxon>
        <taxon>Tracheophyta</taxon>
        <taxon>Spermatophyta</taxon>
        <taxon>Magnoliopsida</taxon>
        <taxon>eudicotyledons</taxon>
        <taxon>Gunneridae</taxon>
        <taxon>Pentapetalae</taxon>
        <taxon>rosids</taxon>
        <taxon>fabids</taxon>
        <taxon>Fabales</taxon>
        <taxon>Fabaceae</taxon>
        <taxon>Papilionoideae</taxon>
        <taxon>50 kb inversion clade</taxon>
        <taxon>NPAAA clade</taxon>
        <taxon>indigoferoid/millettioid clade</taxon>
        <taxon>Phaseoleae</taxon>
        <taxon>Vigna</taxon>
    </lineage>
</organism>
<dbReference type="Pfam" id="PF00176">
    <property type="entry name" value="SNF2-rel_dom"/>
    <property type="match status" value="1"/>
</dbReference>
<feature type="domain" description="Helicase C-terminal" evidence="18">
    <location>
        <begin position="905"/>
        <end position="1068"/>
    </location>
</feature>
<dbReference type="InterPro" id="IPR017907">
    <property type="entry name" value="Znf_RING_CS"/>
</dbReference>
<gene>
    <name evidence="19" type="ORF">V8G54_031054</name>
</gene>
<keyword evidence="10" id="KW-0067">ATP-binding</keyword>
<dbReference type="InterPro" id="IPR038718">
    <property type="entry name" value="SNF2-like_sf"/>
</dbReference>
<proteinExistence type="inferred from homology"/>
<dbReference type="GO" id="GO:0008094">
    <property type="term" value="F:ATP-dependent activity, acting on DNA"/>
    <property type="evidence" value="ECO:0007669"/>
    <property type="project" value="TreeGrafter"/>
</dbReference>
<evidence type="ECO:0000259" key="17">
    <source>
        <dbReference type="PROSITE" id="PS51192"/>
    </source>
</evidence>
<evidence type="ECO:0000256" key="2">
    <source>
        <dbReference type="ARBA" id="ARBA00008438"/>
    </source>
</evidence>
<keyword evidence="8" id="KW-0347">Helicase</keyword>
<dbReference type="InterPro" id="IPR027417">
    <property type="entry name" value="P-loop_NTPase"/>
</dbReference>
<dbReference type="PANTHER" id="PTHR45626:SF22">
    <property type="entry name" value="DNA REPAIR PROTEIN RAD5"/>
    <property type="match status" value="1"/>
</dbReference>
<dbReference type="PANTHER" id="PTHR45626">
    <property type="entry name" value="TRANSCRIPTION TERMINATION FACTOR 2-RELATED"/>
    <property type="match status" value="1"/>
</dbReference>
<sequence>MEEEEPSITSPPPGAFRKFLFRSGKPVIAAKPLTVVRSTTSNGGARVLAVQPNPNENNALQEEGQGETGFDVSYFNALDKRQQQQRQRLEEFLKCTNTKVASKGESLKSMVPLEEEVEEEEEEGDEAESTPPVQPVRIVSEPVPPVQTTAVSDDVEAVAVCKDVEKRNIPNLEDGEFPEEAGWFLLGRKAEVAVSTARGVRRLVDNEIVHFNFPLPTYSRKSQLIVRVSTKRSGEVGRMPMEWAKIVIPLMRSGKVKVRGRCIAAPDKLEMMQEILFLVRLEACGKIDDTMYPILALLKMLEIKPSRKAEFMPEDIDSRKRLLYPRAGSDEAAALHLIKRRKGSEPIPEQNNDEQALSESALNKIVGAAEIYDLKEKEAPKTLMCNLKPYQKQALYWMDEIEKGMDVESAERTLHPCWSAYTICKGRRTIYVNTFTGEASNKFPKKTEMARGGILADAMGLGKTVMTIALILSNPGRGNSENKDAINGYDDIIANKRKNAYAMHKVEGGTLIVCPLALLGQWKASDELETHSKRGSISIFVHYGGGRTDDLLFISGHDVVLTTYGVLSAEYKNNGGNSIYHKIQWYRVVLDEAHNIKAHRSQVSQAAFTLSAHSRWCLTGTPLQNSLEDLYSLLCFLRVEPWCNWAWWQKLIQRPYENGDLRSLKLVKAILKMLMLRRTKESKDKEGRPILLLPPIDIELIECKQSECERDFYETLFERSKVQFDQYVAQGNVLHHYANILDLLMQLRRCCNHPFLVMCGSDSRKYADLGRIARRFLQSDTGSPNESNQDDPQLQAEVNKLASILLNFASPDSIQPRAYIEEVLENIQKGDPGECAVCLESPEDPVFTPCAHKFCRECLFSCWGTPAGGQCPMCRNLLQKDDLITCPSESPFKVDIKNNVTESSKFSKLFEFLEGILNSPAGEKSVVFSQWTSFFDLLENPFRRRGIGFLRYDGKLTQKQREKVLDEFNKTREKRVLLMSLKAGGVGLNLTAASNVFIMDPWWNPALEEQAIMRIHRIGQKRRVKVRRFIVKDTVEDRLQQVQAREQRMISGTLTDDEVRSARIQDLKMLFTRFNDLSLRFQTCAPHAPLFIPLNLYPPFSLSHTTLLSLTFSLTAINLTRTTVTMADSRRVRRQPSRLQSHAPSSLQINRSVQWNVAIPLLSPLASSPPPPPPPPQKDEPPQQQQQQRPPEKIVFKKWQHPAAPFCYEPPSVVTPFVNEVDESGCEVKDKRCLKTEDCGD</sequence>
<keyword evidence="20" id="KW-1185">Reference proteome</keyword>
<dbReference type="PROSITE" id="PS51194">
    <property type="entry name" value="HELICASE_CTER"/>
    <property type="match status" value="1"/>
</dbReference>
<evidence type="ECO:0000256" key="5">
    <source>
        <dbReference type="ARBA" id="ARBA00022763"/>
    </source>
</evidence>
<evidence type="ECO:0000256" key="6">
    <source>
        <dbReference type="ARBA" id="ARBA00022771"/>
    </source>
</evidence>
<dbReference type="EMBL" id="CP144692">
    <property type="protein sequence ID" value="WVY98903.1"/>
    <property type="molecule type" value="Genomic_DNA"/>
</dbReference>
<dbReference type="SMART" id="SM00910">
    <property type="entry name" value="HIRAN"/>
    <property type="match status" value="1"/>
</dbReference>
<keyword evidence="6 14" id="KW-0863">Zinc-finger</keyword>
<dbReference type="InterPro" id="IPR014905">
    <property type="entry name" value="HIRAN"/>
</dbReference>
<evidence type="ECO:0000313" key="19">
    <source>
        <dbReference type="EMBL" id="WVY98903.1"/>
    </source>
</evidence>
<evidence type="ECO:0000256" key="15">
    <source>
        <dbReference type="SAM" id="MobiDB-lite"/>
    </source>
</evidence>
<dbReference type="SUPFAM" id="SSF52540">
    <property type="entry name" value="P-loop containing nucleoside triphosphate hydrolases"/>
    <property type="match status" value="2"/>
</dbReference>
<dbReference type="PROSITE" id="PS51192">
    <property type="entry name" value="HELICASE_ATP_BIND_1"/>
    <property type="match status" value="1"/>
</dbReference>
<evidence type="ECO:0000256" key="8">
    <source>
        <dbReference type="ARBA" id="ARBA00022806"/>
    </source>
</evidence>
<dbReference type="InterPro" id="IPR001650">
    <property type="entry name" value="Helicase_C-like"/>
</dbReference>
<dbReference type="InterPro" id="IPR000330">
    <property type="entry name" value="SNF2_N"/>
</dbReference>
<dbReference type="CDD" id="cd18793">
    <property type="entry name" value="SF2_C_SNF"/>
    <property type="match status" value="1"/>
</dbReference>
<dbReference type="SMART" id="SM00184">
    <property type="entry name" value="RING"/>
    <property type="match status" value="1"/>
</dbReference>
<dbReference type="GO" id="GO:0003676">
    <property type="term" value="F:nucleic acid binding"/>
    <property type="evidence" value="ECO:0007669"/>
    <property type="project" value="InterPro"/>
</dbReference>
<dbReference type="GO" id="GO:0008270">
    <property type="term" value="F:zinc ion binding"/>
    <property type="evidence" value="ECO:0007669"/>
    <property type="project" value="UniProtKB-KW"/>
</dbReference>
<feature type="region of interest" description="Disordered" evidence="15">
    <location>
        <begin position="47"/>
        <end position="68"/>
    </location>
</feature>
<evidence type="ECO:0000256" key="10">
    <source>
        <dbReference type="ARBA" id="ARBA00022840"/>
    </source>
</evidence>
<dbReference type="Gene3D" id="3.40.50.10810">
    <property type="entry name" value="Tandem AAA-ATPase domain"/>
    <property type="match status" value="1"/>
</dbReference>
<dbReference type="PROSITE" id="PS00518">
    <property type="entry name" value="ZF_RING_1"/>
    <property type="match status" value="1"/>
</dbReference>
<evidence type="ECO:0000313" key="20">
    <source>
        <dbReference type="Proteomes" id="UP001374535"/>
    </source>
</evidence>
<dbReference type="GO" id="GO:0016818">
    <property type="term" value="F:hydrolase activity, acting on acid anhydrides, in phosphorus-containing anhydrides"/>
    <property type="evidence" value="ECO:0007669"/>
    <property type="project" value="InterPro"/>
</dbReference>
<dbReference type="Gene3D" id="3.30.40.10">
    <property type="entry name" value="Zinc/RING finger domain, C3HC4 (zinc finger)"/>
    <property type="match status" value="1"/>
</dbReference>
<feature type="compositionally biased region" description="Acidic residues" evidence="15">
    <location>
        <begin position="113"/>
        <end position="128"/>
    </location>
</feature>
<feature type="domain" description="Helicase ATP-binding" evidence="17">
    <location>
        <begin position="444"/>
        <end position="640"/>
    </location>
</feature>
<dbReference type="InterPro" id="IPR049730">
    <property type="entry name" value="SNF2/RAD54-like_C"/>
</dbReference>
<dbReference type="InterPro" id="IPR001841">
    <property type="entry name" value="Znf_RING"/>
</dbReference>
<evidence type="ECO:0000256" key="9">
    <source>
        <dbReference type="ARBA" id="ARBA00022833"/>
    </source>
</evidence>
<keyword evidence="3" id="KW-0479">Metal-binding</keyword>
<protein>
    <submittedName>
        <fullName evidence="19">Uncharacterized protein</fullName>
    </submittedName>
</protein>
<comment type="similarity">
    <text evidence="2">Belongs to the SNF2/RAD54 helicase family. RAD16 subfamily.</text>
</comment>
<evidence type="ECO:0000259" key="16">
    <source>
        <dbReference type="PROSITE" id="PS50089"/>
    </source>
</evidence>
<dbReference type="GO" id="GO:0006281">
    <property type="term" value="P:DNA repair"/>
    <property type="evidence" value="ECO:0007669"/>
    <property type="project" value="UniProtKB-KW"/>
</dbReference>
<evidence type="ECO:0000256" key="12">
    <source>
        <dbReference type="ARBA" id="ARBA00023204"/>
    </source>
</evidence>
<feature type="region of interest" description="Disordered" evidence="15">
    <location>
        <begin position="1164"/>
        <end position="1194"/>
    </location>
</feature>
<evidence type="ECO:0000256" key="1">
    <source>
        <dbReference type="ARBA" id="ARBA00004123"/>
    </source>
</evidence>
<evidence type="ECO:0000256" key="14">
    <source>
        <dbReference type="PROSITE-ProRule" id="PRU00175"/>
    </source>
</evidence>
<keyword evidence="11" id="KW-0156">Chromatin regulator</keyword>
<dbReference type="Proteomes" id="UP001374535">
    <property type="component" value="Chromosome 9"/>
</dbReference>
<dbReference type="Pfam" id="PF00271">
    <property type="entry name" value="Helicase_C"/>
    <property type="match status" value="1"/>
</dbReference>
<dbReference type="InterPro" id="IPR050628">
    <property type="entry name" value="SNF2_RAD54_helicase_TF"/>
</dbReference>
<evidence type="ECO:0000256" key="4">
    <source>
        <dbReference type="ARBA" id="ARBA00022741"/>
    </source>
</evidence>
<dbReference type="SMART" id="SM00490">
    <property type="entry name" value="HELICc"/>
    <property type="match status" value="1"/>
</dbReference>
<keyword evidence="4" id="KW-0547">Nucleotide-binding</keyword>
<dbReference type="SMART" id="SM00487">
    <property type="entry name" value="DEXDc"/>
    <property type="match status" value="1"/>
</dbReference>
<feature type="compositionally biased region" description="Pro residues" evidence="15">
    <location>
        <begin position="1167"/>
        <end position="1176"/>
    </location>
</feature>
<dbReference type="CDD" id="cd18008">
    <property type="entry name" value="DEXDc_SHPRH-like"/>
    <property type="match status" value="1"/>
</dbReference>
<dbReference type="Pfam" id="PF08797">
    <property type="entry name" value="HIRAN"/>
    <property type="match status" value="1"/>
</dbReference>
<evidence type="ECO:0000259" key="18">
    <source>
        <dbReference type="PROSITE" id="PS51194"/>
    </source>
</evidence>
<evidence type="ECO:0000256" key="3">
    <source>
        <dbReference type="ARBA" id="ARBA00022723"/>
    </source>
</evidence>
<dbReference type="AlphaFoldDB" id="A0AAQ3MXJ6"/>
<dbReference type="GO" id="GO:0004386">
    <property type="term" value="F:helicase activity"/>
    <property type="evidence" value="ECO:0007669"/>
    <property type="project" value="UniProtKB-KW"/>
</dbReference>
<dbReference type="PROSITE" id="PS50089">
    <property type="entry name" value="ZF_RING_2"/>
    <property type="match status" value="1"/>
</dbReference>
<reference evidence="19 20" key="1">
    <citation type="journal article" date="2023" name="Life. Sci Alliance">
        <title>Evolutionary insights into 3D genome organization and epigenetic landscape of Vigna mungo.</title>
        <authorList>
            <person name="Junaid A."/>
            <person name="Singh B."/>
            <person name="Bhatia S."/>
        </authorList>
    </citation>
    <scope>NUCLEOTIDE SEQUENCE [LARGE SCALE GENOMIC DNA]</scope>
    <source>
        <strain evidence="19">Urdbean</strain>
    </source>
</reference>
<accession>A0AAQ3MXJ6</accession>
<dbReference type="InterPro" id="IPR014001">
    <property type="entry name" value="Helicase_ATP-bd"/>
</dbReference>
<comment type="subcellular location">
    <subcellularLocation>
        <location evidence="1">Nucleus</location>
    </subcellularLocation>
</comment>
<dbReference type="Gene3D" id="3.40.50.300">
    <property type="entry name" value="P-loop containing nucleotide triphosphate hydrolases"/>
    <property type="match status" value="1"/>
</dbReference>
<keyword evidence="7" id="KW-0378">Hydrolase</keyword>
<keyword evidence="13" id="KW-0539">Nucleus</keyword>
<dbReference type="FunFam" id="3.40.50.10810:FF:000089">
    <property type="entry name" value="DNA repair protein RAD5B"/>
    <property type="match status" value="1"/>
</dbReference>
<dbReference type="GO" id="GO:0006325">
    <property type="term" value="P:chromatin organization"/>
    <property type="evidence" value="ECO:0007669"/>
    <property type="project" value="UniProtKB-KW"/>
</dbReference>
<dbReference type="Pfam" id="PF13920">
    <property type="entry name" value="zf-C3HC4_3"/>
    <property type="match status" value="1"/>
</dbReference>
<evidence type="ECO:0000256" key="13">
    <source>
        <dbReference type="ARBA" id="ARBA00023242"/>
    </source>
</evidence>
<keyword evidence="9" id="KW-0862">Zinc</keyword>
<name>A0AAQ3MXJ6_VIGMU</name>
<keyword evidence="5" id="KW-0227">DNA damage</keyword>
<keyword evidence="12" id="KW-0234">DNA repair</keyword>
<dbReference type="SUPFAM" id="SSF57850">
    <property type="entry name" value="RING/U-box"/>
    <property type="match status" value="1"/>
</dbReference>
<evidence type="ECO:0000256" key="7">
    <source>
        <dbReference type="ARBA" id="ARBA00022801"/>
    </source>
</evidence>
<dbReference type="InterPro" id="IPR013083">
    <property type="entry name" value="Znf_RING/FYVE/PHD"/>
</dbReference>
<dbReference type="GO" id="GO:0005524">
    <property type="term" value="F:ATP binding"/>
    <property type="evidence" value="ECO:0007669"/>
    <property type="project" value="UniProtKB-KW"/>
</dbReference>
<feature type="domain" description="RING-type" evidence="16">
    <location>
        <begin position="835"/>
        <end position="875"/>
    </location>
</feature>
<feature type="region of interest" description="Disordered" evidence="15">
    <location>
        <begin position="104"/>
        <end position="137"/>
    </location>
</feature>
<dbReference type="GO" id="GO:0005634">
    <property type="term" value="C:nucleus"/>
    <property type="evidence" value="ECO:0007669"/>
    <property type="project" value="UniProtKB-SubCell"/>
</dbReference>
<evidence type="ECO:0000256" key="11">
    <source>
        <dbReference type="ARBA" id="ARBA00022853"/>
    </source>
</evidence>